<proteinExistence type="predicted"/>
<dbReference type="AlphaFoldDB" id="A1ANZ3"/>
<dbReference type="Proteomes" id="UP000006732">
    <property type="component" value="Chromosome"/>
</dbReference>
<sequence length="192" mass="21825">MGQIIQNLLMFYALMEYSSDSIVFKEYFRDEKGGFTGGQFVSVSNEKARHYGLTAAQMKGKTDRDLLPPKEAAKSLCDDLWVMTNRRAIRDIRETITHPDGKSVSVSVTKFPWFDQGGDIFGVICVARDISRRVEAEQQSDQLSEFMVRDLFKPLAALGRRMEKLESSAENDRIKKEFSRILAKLKQKVGSS</sequence>
<dbReference type="NCBIfam" id="TIGR00229">
    <property type="entry name" value="sensory_box"/>
    <property type="match status" value="1"/>
</dbReference>
<dbReference type="KEGG" id="ppd:Ppro_1447"/>
<dbReference type="Pfam" id="PF08448">
    <property type="entry name" value="PAS_4"/>
    <property type="match status" value="1"/>
</dbReference>
<dbReference type="Gene3D" id="3.30.450.20">
    <property type="entry name" value="PAS domain"/>
    <property type="match status" value="1"/>
</dbReference>
<dbReference type="EMBL" id="CP000482">
    <property type="protein sequence ID" value="ABK99063.1"/>
    <property type="molecule type" value="Genomic_DNA"/>
</dbReference>
<evidence type="ECO:0000313" key="3">
    <source>
        <dbReference type="Proteomes" id="UP000006732"/>
    </source>
</evidence>
<dbReference type="CDD" id="cd00130">
    <property type="entry name" value="PAS"/>
    <property type="match status" value="1"/>
</dbReference>
<accession>A1ANZ3</accession>
<dbReference type="InterPro" id="IPR013656">
    <property type="entry name" value="PAS_4"/>
</dbReference>
<dbReference type="STRING" id="338966.Ppro_1447"/>
<dbReference type="InterPro" id="IPR035965">
    <property type="entry name" value="PAS-like_dom_sf"/>
</dbReference>
<gene>
    <name evidence="2" type="ordered locus">Ppro_1447</name>
</gene>
<dbReference type="HOGENOM" id="CLU_1413992_0_0_7"/>
<dbReference type="InterPro" id="IPR000014">
    <property type="entry name" value="PAS"/>
</dbReference>
<keyword evidence="3" id="KW-1185">Reference proteome</keyword>
<evidence type="ECO:0000313" key="2">
    <source>
        <dbReference type="EMBL" id="ABK99063.1"/>
    </source>
</evidence>
<evidence type="ECO:0000259" key="1">
    <source>
        <dbReference type="PROSITE" id="PS50113"/>
    </source>
</evidence>
<name>A1ANZ3_PELPD</name>
<protein>
    <submittedName>
        <fullName evidence="2">Putative PAS/PAC sensor protein</fullName>
    </submittedName>
</protein>
<dbReference type="SUPFAM" id="SSF55785">
    <property type="entry name" value="PYP-like sensor domain (PAS domain)"/>
    <property type="match status" value="1"/>
</dbReference>
<dbReference type="RefSeq" id="WP_011735356.1">
    <property type="nucleotide sequence ID" value="NC_008609.1"/>
</dbReference>
<dbReference type="InterPro" id="IPR000700">
    <property type="entry name" value="PAS-assoc_C"/>
</dbReference>
<dbReference type="eggNOG" id="COG3290">
    <property type="taxonomic scope" value="Bacteria"/>
</dbReference>
<dbReference type="OrthoDB" id="5405211at2"/>
<feature type="domain" description="PAC" evidence="1">
    <location>
        <begin position="90"/>
        <end position="142"/>
    </location>
</feature>
<reference evidence="2 3" key="1">
    <citation type="submission" date="2006-10" db="EMBL/GenBank/DDBJ databases">
        <title>Complete sequence of chromosome of Pelobacter propionicus DSM 2379.</title>
        <authorList>
            <consortium name="US DOE Joint Genome Institute"/>
            <person name="Copeland A."/>
            <person name="Lucas S."/>
            <person name="Lapidus A."/>
            <person name="Barry K."/>
            <person name="Detter J.C."/>
            <person name="Glavina del Rio T."/>
            <person name="Hammon N."/>
            <person name="Israni S."/>
            <person name="Dalin E."/>
            <person name="Tice H."/>
            <person name="Pitluck S."/>
            <person name="Saunders E."/>
            <person name="Brettin T."/>
            <person name="Bruce D."/>
            <person name="Han C."/>
            <person name="Tapia R."/>
            <person name="Schmutz J."/>
            <person name="Larimer F."/>
            <person name="Land M."/>
            <person name="Hauser L."/>
            <person name="Kyrpides N."/>
            <person name="Kim E."/>
            <person name="Lovley D."/>
            <person name="Richardson P."/>
        </authorList>
    </citation>
    <scope>NUCLEOTIDE SEQUENCE [LARGE SCALE GENOMIC DNA]</scope>
    <source>
        <strain evidence="3">DSM 2379 / NBRC 103807 / OttBd1</strain>
    </source>
</reference>
<organism evidence="2 3">
    <name type="scientific">Pelobacter propionicus (strain DSM 2379 / NBRC 103807 / OttBd1)</name>
    <dbReference type="NCBI Taxonomy" id="338966"/>
    <lineage>
        <taxon>Bacteria</taxon>
        <taxon>Pseudomonadati</taxon>
        <taxon>Thermodesulfobacteriota</taxon>
        <taxon>Desulfuromonadia</taxon>
        <taxon>Desulfuromonadales</taxon>
        <taxon>Desulfuromonadaceae</taxon>
        <taxon>Pelobacter</taxon>
    </lineage>
</organism>
<dbReference type="PROSITE" id="PS50113">
    <property type="entry name" value="PAC"/>
    <property type="match status" value="1"/>
</dbReference>